<sequence>MSVQKRLTNEFKNYSANPIMNTGAKPSDKDLTLWYCVIRGELPRGSEARTLDMPLLVEFGPEYPVKAPKVGFPVHFQYTGGAQYTITDEGPLKNSMAVCLDLLGNFAHVHTEWAGTKGSGWSPAYNISTLLVNLQSVIHDTLSSMPPDESNRLSRACSEYIRKAGSDFPEVNLATASSCSSTNSGQRSDEEEKCPFDFKRAGQPPVSECVKRRCRKVFASLEENSDAQGQFVAIVNEFILGIPAGAEGELKSEEGAEEKKEEKVDPSIYCWFSSSTYKDDILGYGIRITSFRNKPELMTDGNLISLGAFEGGLRQFPDKETFHAFLPAWINKDHAEKNENWKACLKKSVANIGSKTGFSPSTGSATLCLSIFPELINTMVVRMMGAADDVRASERIFQCVLSLWRCFFYAKATLGSMREKVTKDVRDFTQNPSVRRKTVTPNVGLMLAKALILNDQEVAWGEFLRALEEETAVRRVLWWQKDGLKVTDPRQTYTAAGISRRNLLFQAVFRHFVLGADVEKILSEIEETNGLMPLRLDSLLREWKAVMEREKTGDWVTYFEDLVRCGLPVKAQREVSRDVGRWLRGCVDEANHLEGYNWVHRRR</sequence>
<protein>
    <recommendedName>
        <fullName evidence="1">UBC core domain-containing protein</fullName>
    </recommendedName>
</protein>
<gene>
    <name evidence="2" type="ORF">Cvel_9620</name>
</gene>
<dbReference type="VEuPathDB" id="CryptoDB:Cvel_9620"/>
<dbReference type="SMART" id="SM00212">
    <property type="entry name" value="UBCc"/>
    <property type="match status" value="1"/>
</dbReference>
<dbReference type="PROSITE" id="PS50127">
    <property type="entry name" value="UBC_2"/>
    <property type="match status" value="1"/>
</dbReference>
<dbReference type="EMBL" id="CDMZ01004458">
    <property type="protein sequence ID" value="CEM49799.1"/>
    <property type="molecule type" value="Genomic_DNA"/>
</dbReference>
<reference evidence="2" key="1">
    <citation type="submission" date="2014-11" db="EMBL/GenBank/DDBJ databases">
        <authorList>
            <person name="Otto D Thomas"/>
            <person name="Naeem Raeece"/>
        </authorList>
    </citation>
    <scope>NUCLEOTIDE SEQUENCE</scope>
</reference>
<organism evidence="2">
    <name type="scientific">Chromera velia CCMP2878</name>
    <dbReference type="NCBI Taxonomy" id="1169474"/>
    <lineage>
        <taxon>Eukaryota</taxon>
        <taxon>Sar</taxon>
        <taxon>Alveolata</taxon>
        <taxon>Colpodellida</taxon>
        <taxon>Chromeraceae</taxon>
        <taxon>Chromera</taxon>
    </lineage>
</organism>
<dbReference type="AlphaFoldDB" id="A0A0G4HZ54"/>
<dbReference type="Pfam" id="PF00179">
    <property type="entry name" value="UQ_con"/>
    <property type="match status" value="1"/>
</dbReference>
<evidence type="ECO:0000313" key="2">
    <source>
        <dbReference type="EMBL" id="CEM49799.1"/>
    </source>
</evidence>
<name>A0A0G4HZ54_9ALVE</name>
<dbReference type="InterPro" id="IPR050113">
    <property type="entry name" value="Ub_conjugating_enzyme"/>
</dbReference>
<dbReference type="SUPFAM" id="SSF54495">
    <property type="entry name" value="UBC-like"/>
    <property type="match status" value="1"/>
</dbReference>
<feature type="domain" description="UBC core" evidence="1">
    <location>
        <begin position="2"/>
        <end position="185"/>
    </location>
</feature>
<proteinExistence type="predicted"/>
<accession>A0A0G4HZ54</accession>
<dbReference type="Gene3D" id="3.10.110.10">
    <property type="entry name" value="Ubiquitin Conjugating Enzyme"/>
    <property type="match status" value="1"/>
</dbReference>
<dbReference type="InterPro" id="IPR000608">
    <property type="entry name" value="UBC"/>
</dbReference>
<dbReference type="PANTHER" id="PTHR24067">
    <property type="entry name" value="UBIQUITIN-CONJUGATING ENZYME E2"/>
    <property type="match status" value="1"/>
</dbReference>
<dbReference type="InterPro" id="IPR016135">
    <property type="entry name" value="UBQ-conjugating_enzyme/RWD"/>
</dbReference>
<evidence type="ECO:0000259" key="1">
    <source>
        <dbReference type="PROSITE" id="PS50127"/>
    </source>
</evidence>